<dbReference type="GO" id="GO:0000967">
    <property type="term" value="P:rRNA 5'-end processing"/>
    <property type="evidence" value="ECO:0007669"/>
    <property type="project" value="UniProtKB-UniRule"/>
</dbReference>
<dbReference type="InterPro" id="IPR012337">
    <property type="entry name" value="RNaseH-like_sf"/>
</dbReference>
<comment type="caution">
    <text evidence="7">The sequence shown here is derived from an EMBL/GenBank/DDBJ whole genome shotgun (WGS) entry which is preliminary data.</text>
</comment>
<dbReference type="OrthoDB" id="9796140at2"/>
<evidence type="ECO:0000256" key="5">
    <source>
        <dbReference type="HAMAP-Rule" id="MF_00651"/>
    </source>
</evidence>
<comment type="similarity">
    <text evidence="5">Belongs to the YqgF HJR family.</text>
</comment>
<dbReference type="GO" id="GO:0005829">
    <property type="term" value="C:cytosol"/>
    <property type="evidence" value="ECO:0007669"/>
    <property type="project" value="TreeGrafter"/>
</dbReference>
<evidence type="ECO:0000256" key="2">
    <source>
        <dbReference type="ARBA" id="ARBA00022517"/>
    </source>
</evidence>
<keyword evidence="8" id="KW-1185">Reference proteome</keyword>
<dbReference type="InterPro" id="IPR006641">
    <property type="entry name" value="YqgF/RNaseH-like_dom"/>
</dbReference>
<dbReference type="InterPro" id="IPR037027">
    <property type="entry name" value="YqgF/RNaseH-like_dom_sf"/>
</dbReference>
<keyword evidence="3 5" id="KW-0540">Nuclease</keyword>
<dbReference type="EMBL" id="QQRQ01000001">
    <property type="protein sequence ID" value="RFT07582.1"/>
    <property type="molecule type" value="Genomic_DNA"/>
</dbReference>
<evidence type="ECO:0000256" key="1">
    <source>
        <dbReference type="ARBA" id="ARBA00022490"/>
    </source>
</evidence>
<protein>
    <recommendedName>
        <fullName evidence="5">Putative pre-16S rRNA nuclease</fullName>
        <ecNumber evidence="5">3.1.-.-</ecNumber>
    </recommendedName>
</protein>
<keyword evidence="2 5" id="KW-0690">Ribosome biogenesis</keyword>
<keyword evidence="1 5" id="KW-0963">Cytoplasm</keyword>
<name>A0A3E2B6B0_9FIRM</name>
<comment type="subcellular location">
    <subcellularLocation>
        <location evidence="5">Cytoplasm</location>
    </subcellularLocation>
</comment>
<comment type="function">
    <text evidence="5">Could be a nuclease involved in processing of the 5'-end of pre-16S rRNA.</text>
</comment>
<dbReference type="Pfam" id="PF03652">
    <property type="entry name" value="RuvX"/>
    <property type="match status" value="1"/>
</dbReference>
<evidence type="ECO:0000256" key="4">
    <source>
        <dbReference type="ARBA" id="ARBA00022801"/>
    </source>
</evidence>
<organism evidence="7 8">
    <name type="scientific">Evtepia gabavorous</name>
    <dbReference type="NCBI Taxonomy" id="2211183"/>
    <lineage>
        <taxon>Bacteria</taxon>
        <taxon>Bacillati</taxon>
        <taxon>Bacillota</taxon>
        <taxon>Clostridia</taxon>
        <taxon>Eubacteriales</taxon>
        <taxon>Evtepia</taxon>
    </lineage>
</organism>
<feature type="domain" description="YqgF/RNase H-like" evidence="6">
    <location>
        <begin position="1"/>
        <end position="101"/>
    </location>
</feature>
<dbReference type="CDD" id="cd16964">
    <property type="entry name" value="YqgF"/>
    <property type="match status" value="1"/>
</dbReference>
<evidence type="ECO:0000313" key="7">
    <source>
        <dbReference type="EMBL" id="RFT07582.1"/>
    </source>
</evidence>
<dbReference type="SMART" id="SM00732">
    <property type="entry name" value="YqgFc"/>
    <property type="match status" value="1"/>
</dbReference>
<dbReference type="PANTHER" id="PTHR33317">
    <property type="entry name" value="POLYNUCLEOTIDYL TRANSFERASE, RIBONUCLEASE H-LIKE SUPERFAMILY PROTEIN"/>
    <property type="match status" value="1"/>
</dbReference>
<proteinExistence type="inferred from homology"/>
<dbReference type="GO" id="GO:0004518">
    <property type="term" value="F:nuclease activity"/>
    <property type="evidence" value="ECO:0007669"/>
    <property type="project" value="UniProtKB-KW"/>
</dbReference>
<dbReference type="AlphaFoldDB" id="A0A3E2B6B0"/>
<reference evidence="7 8" key="1">
    <citation type="submission" date="2018-07" db="EMBL/GenBank/DDBJ databases">
        <title>GABA Modulating Bacteria of the Human Gut Microbiota.</title>
        <authorList>
            <person name="Strandwitz P."/>
            <person name="Kim K.H."/>
            <person name="Terekhova D."/>
            <person name="Liu J.K."/>
            <person name="Sharma A."/>
            <person name="Levering J."/>
            <person name="Mcdonald D."/>
            <person name="Dietrich D."/>
            <person name="Ramadhar T.R."/>
            <person name="Lekbua A."/>
            <person name="Mroue N."/>
            <person name="Liston C."/>
            <person name="Stewart E.J."/>
            <person name="Dubin M.J."/>
            <person name="Zengler K."/>
            <person name="Knight R."/>
            <person name="Gilbert J.A."/>
            <person name="Clardy J."/>
            <person name="Lewis K."/>
        </authorList>
    </citation>
    <scope>NUCLEOTIDE SEQUENCE [LARGE SCALE GENOMIC DNA]</scope>
    <source>
        <strain evidence="7 8">KLE1738</strain>
    </source>
</reference>
<dbReference type="SUPFAM" id="SSF53098">
    <property type="entry name" value="Ribonuclease H-like"/>
    <property type="match status" value="1"/>
</dbReference>
<evidence type="ECO:0000259" key="6">
    <source>
        <dbReference type="SMART" id="SM00732"/>
    </source>
</evidence>
<sequence length="149" mass="16770">MRIMAIDYGDARTGVALSDPTGFLAGQTFLIKSRKQEVVLEELAALVQRQGAQELVMGYPRNMDGTLGPRAEKYAAFARRLEEATGLPVALWDERRTTVDAHRILGEQGVRAKNRKDKIDSVAATLILEGYLDWKRLQAQRQEREEETP</sequence>
<dbReference type="NCBIfam" id="TIGR00250">
    <property type="entry name" value="RNAse_H_YqgF"/>
    <property type="match status" value="1"/>
</dbReference>
<accession>A0A3E2B6B0</accession>
<dbReference type="HAMAP" id="MF_00651">
    <property type="entry name" value="Nuclease_YqgF"/>
    <property type="match status" value="1"/>
</dbReference>
<dbReference type="InterPro" id="IPR005227">
    <property type="entry name" value="YqgF"/>
</dbReference>
<keyword evidence="4 5" id="KW-0378">Hydrolase</keyword>
<dbReference type="PANTHER" id="PTHR33317:SF4">
    <property type="entry name" value="POLYNUCLEOTIDYL TRANSFERASE, RIBONUCLEASE H-LIKE SUPERFAMILY PROTEIN"/>
    <property type="match status" value="1"/>
</dbReference>
<dbReference type="Gene3D" id="3.30.420.140">
    <property type="entry name" value="YqgF/RNase H-like domain"/>
    <property type="match status" value="1"/>
</dbReference>
<dbReference type="Proteomes" id="UP000260649">
    <property type="component" value="Unassembled WGS sequence"/>
</dbReference>
<dbReference type="GO" id="GO:0016788">
    <property type="term" value="F:hydrolase activity, acting on ester bonds"/>
    <property type="evidence" value="ECO:0007669"/>
    <property type="project" value="UniProtKB-UniRule"/>
</dbReference>
<evidence type="ECO:0000313" key="8">
    <source>
        <dbReference type="Proteomes" id="UP000260649"/>
    </source>
</evidence>
<dbReference type="EC" id="3.1.-.-" evidence="5"/>
<gene>
    <name evidence="7" type="ORF">DV520_00095</name>
</gene>
<evidence type="ECO:0000256" key="3">
    <source>
        <dbReference type="ARBA" id="ARBA00022722"/>
    </source>
</evidence>